<organism evidence="3 4">
    <name type="scientific">Limulus polyphemus</name>
    <name type="common">Atlantic horseshoe crab</name>
    <dbReference type="NCBI Taxonomy" id="6850"/>
    <lineage>
        <taxon>Eukaryota</taxon>
        <taxon>Metazoa</taxon>
        <taxon>Ecdysozoa</taxon>
        <taxon>Arthropoda</taxon>
        <taxon>Chelicerata</taxon>
        <taxon>Merostomata</taxon>
        <taxon>Xiphosura</taxon>
        <taxon>Limulidae</taxon>
        <taxon>Limulus</taxon>
    </lineage>
</organism>
<dbReference type="SUPFAM" id="SSF47473">
    <property type="entry name" value="EF-hand"/>
    <property type="match status" value="1"/>
</dbReference>
<keyword evidence="2" id="KW-0514">Muscle protein</keyword>
<dbReference type="InterPro" id="IPR050230">
    <property type="entry name" value="CALM/Myosin/TropC-like"/>
</dbReference>
<dbReference type="InterPro" id="IPR011992">
    <property type="entry name" value="EF-hand-dom_pair"/>
</dbReference>
<reference evidence="4" key="1">
    <citation type="submission" date="2025-08" db="UniProtKB">
        <authorList>
            <consortium name="RefSeq"/>
        </authorList>
    </citation>
    <scope>IDENTIFICATION</scope>
    <source>
        <tissue evidence="4">Muscle</tissue>
    </source>
</reference>
<evidence type="ECO:0000256" key="1">
    <source>
        <dbReference type="ARBA" id="ARBA00022737"/>
    </source>
</evidence>
<dbReference type="GeneID" id="106470415"/>
<name>A0ABM1BPZ9_LIMPO</name>
<proteinExistence type="predicted"/>
<protein>
    <submittedName>
        <fullName evidence="4">Myosin, essential light chain-like</fullName>
    </submittedName>
</protein>
<dbReference type="Gene3D" id="1.10.238.10">
    <property type="entry name" value="EF-hand"/>
    <property type="match status" value="1"/>
</dbReference>
<evidence type="ECO:0000313" key="4">
    <source>
        <dbReference type="RefSeq" id="XP_013786426.1"/>
    </source>
</evidence>
<gene>
    <name evidence="4" type="primary">LOC106470415</name>
</gene>
<dbReference type="RefSeq" id="XP_013786426.1">
    <property type="nucleotide sequence ID" value="XM_013930972.2"/>
</dbReference>
<evidence type="ECO:0000313" key="3">
    <source>
        <dbReference type="Proteomes" id="UP000694941"/>
    </source>
</evidence>
<accession>A0ABM1BPZ9</accession>
<dbReference type="PANTHER" id="PTHR23048:SF33">
    <property type="entry name" value="MYOSIN LIGHT CHAIN ALKALI"/>
    <property type="match status" value="1"/>
</dbReference>
<dbReference type="PANTHER" id="PTHR23048">
    <property type="entry name" value="MYOSIN LIGHT CHAIN 1, 3"/>
    <property type="match status" value="1"/>
</dbReference>
<sequence>MLTFDEFLPIYSQVRKEKEQGTHADFMEGLKVYDKSENGTMLAAELAHVLLSLGERLTDPEVEEILKTCAGQEDEDGFIKYEPFVKTVLAGPFPEEAQ</sequence>
<keyword evidence="3" id="KW-1185">Reference proteome</keyword>
<dbReference type="Proteomes" id="UP000694941">
    <property type="component" value="Unplaced"/>
</dbReference>
<keyword evidence="1" id="KW-0677">Repeat</keyword>
<evidence type="ECO:0000256" key="2">
    <source>
        <dbReference type="ARBA" id="ARBA00023179"/>
    </source>
</evidence>